<feature type="coiled-coil region" evidence="1">
    <location>
        <begin position="553"/>
        <end position="665"/>
    </location>
</feature>
<dbReference type="GO" id="GO:0032982">
    <property type="term" value="C:myosin filament"/>
    <property type="evidence" value="ECO:0007669"/>
    <property type="project" value="TreeGrafter"/>
</dbReference>
<dbReference type="VEuPathDB" id="TriTrypDB:TcIL3000_6_510"/>
<feature type="compositionally biased region" description="Basic and acidic residues" evidence="2">
    <location>
        <begin position="459"/>
        <end position="479"/>
    </location>
</feature>
<feature type="coiled-coil region" evidence="1">
    <location>
        <begin position="726"/>
        <end position="792"/>
    </location>
</feature>
<evidence type="ECO:0000256" key="1">
    <source>
        <dbReference type="SAM" id="Coils"/>
    </source>
</evidence>
<dbReference type="PANTHER" id="PTHR45615:SF40">
    <property type="entry name" value="MYOSIN HEAVY CHAIN, NON-MUSCLE"/>
    <property type="match status" value="1"/>
</dbReference>
<feature type="transmembrane region" description="Helical" evidence="3">
    <location>
        <begin position="12"/>
        <end position="36"/>
    </location>
</feature>
<dbReference type="GO" id="GO:0051015">
    <property type="term" value="F:actin filament binding"/>
    <property type="evidence" value="ECO:0007669"/>
    <property type="project" value="TreeGrafter"/>
</dbReference>
<evidence type="ECO:0000313" key="4">
    <source>
        <dbReference type="EMBL" id="CCC90825.1"/>
    </source>
</evidence>
<accession>G0UN65</accession>
<evidence type="ECO:0000256" key="2">
    <source>
        <dbReference type="SAM" id="MobiDB-lite"/>
    </source>
</evidence>
<dbReference type="PANTHER" id="PTHR45615">
    <property type="entry name" value="MYOSIN HEAVY CHAIN, NON-MUSCLE"/>
    <property type="match status" value="1"/>
</dbReference>
<dbReference type="AlphaFoldDB" id="G0UN65"/>
<keyword evidence="3" id="KW-1133">Transmembrane helix</keyword>
<feature type="compositionally biased region" description="Basic and acidic residues" evidence="2">
    <location>
        <begin position="673"/>
        <end position="683"/>
    </location>
</feature>
<sequence>MLGAEADHSFFYVLYSLTCASTASPQAVITIVAYLLGSSPTFFQPPYPVTRKVKVLEQFRALVGPHMSIAEGKVLNEQRVKPAVNGGRLCATQDLAGTSRGSGSLLRCLPPRSPTSCSTAPANTKTTNCVIDGAAMAGDHALDTRRSVSSSTHLSVSTICTTSSGGESPHNCNDQPHIGTAAEQLWKEHKAMPKERMVSDERMAELILTALQRKDDLLREQADSLRQRDLEVVDLQKETARLKEEKCLILKRLRDFSGSSGIDLVMEEANLHRGHPNVNLLCMQNKELAAQLSKARRDAEQCEAKYTAELQSIRSEMQELSHFADELQALRNTLRQTEKRLMSEREARKRYESRCAQLANEVQDAIRCEREISHQKQQEQEKLHEETKKAHLEATKKVEVLQIELNQLLSEHAALKVALENNEQRMSMVPREQTQLKTELQTAREEAAKLRQTVTTDPKQSRKDHEGKGHTDRDSDEFIGKGQYPLCYATGGHSGVPPHACENEVIQQLEKSLSESVARERLLSSERDRLRTQLQQLTVMHGKELLDQHHLANERARVQCAHLQELQQALENQKQQHEETQAKTQAELARSREKLQGALAELRQLKQERAAAAEKESHHRALIEGQMVTTLQSLREKLDQRNIECRSLKKRLRFLEENRKRLILHTSQLPDQTHNHHETESPAKHSPKPPVAGRNVVAAKERHPLNVASVTAEAPVGTHQITQAQLEEAVLRGANLEKKLEENQRKCREHLKDRKVLIERLEKLQKKQQEQVRDIEKQQRETLRKLESAHRKRMATASSAEIVARKRRELFIQRGVARVVAELMEFIQELEAHAVALGHKHRISPTIQHSTAEGAGSTPSGSSQIVATEKEDILRAACDEITRNFLGVNGGWDTLLQSCHSKCKTGGHFGLGKPIPPTMRKRVQNHIAGFFKLHLLGESPPVWQATGAAGFEGSEAKKNPGCNSGTNLTAANSRRCTNAEEEVHFREEPYNSESDGLNRIKETECSNHCDESLIDILMECVRRVFQL</sequence>
<feature type="region of interest" description="Disordered" evidence="2">
    <location>
        <begin position="666"/>
        <end position="691"/>
    </location>
</feature>
<reference evidence="4" key="1">
    <citation type="journal article" date="2012" name="Proc. Natl. Acad. Sci. U.S.A.">
        <title>Antigenic diversity is generated by distinct evolutionary mechanisms in African trypanosome species.</title>
        <authorList>
            <person name="Jackson A.P."/>
            <person name="Berry A."/>
            <person name="Aslett M."/>
            <person name="Allison H.C."/>
            <person name="Burton P."/>
            <person name="Vavrova-Anderson J."/>
            <person name="Brown R."/>
            <person name="Browne H."/>
            <person name="Corton N."/>
            <person name="Hauser H."/>
            <person name="Gamble J."/>
            <person name="Gilderthorp R."/>
            <person name="Marcello L."/>
            <person name="McQuillan J."/>
            <person name="Otto T.D."/>
            <person name="Quail M.A."/>
            <person name="Sanders M.J."/>
            <person name="van Tonder A."/>
            <person name="Ginger M.L."/>
            <person name="Field M.C."/>
            <person name="Barry J.D."/>
            <person name="Hertz-Fowler C."/>
            <person name="Berriman M."/>
        </authorList>
    </citation>
    <scope>NUCLEOTIDE SEQUENCE</scope>
    <source>
        <strain evidence="4">IL3000</strain>
    </source>
</reference>
<keyword evidence="3" id="KW-0472">Membrane</keyword>
<dbReference type="GO" id="GO:0000146">
    <property type="term" value="F:microfilament motor activity"/>
    <property type="evidence" value="ECO:0007669"/>
    <property type="project" value="TreeGrafter"/>
</dbReference>
<feature type="region of interest" description="Disordered" evidence="2">
    <location>
        <begin position="440"/>
        <end position="479"/>
    </location>
</feature>
<gene>
    <name evidence="4" type="ORF">TCIL3000_6_510</name>
</gene>
<evidence type="ECO:0000256" key="3">
    <source>
        <dbReference type="SAM" id="Phobius"/>
    </source>
</evidence>
<keyword evidence="3" id="KW-0812">Transmembrane</keyword>
<proteinExistence type="predicted"/>
<dbReference type="EMBL" id="HE575319">
    <property type="protein sequence ID" value="CCC90825.1"/>
    <property type="molecule type" value="Genomic_DNA"/>
</dbReference>
<name>G0UN65_TRYCI</name>
<organism evidence="4">
    <name type="scientific">Trypanosoma congolense (strain IL3000)</name>
    <dbReference type="NCBI Taxonomy" id="1068625"/>
    <lineage>
        <taxon>Eukaryota</taxon>
        <taxon>Discoba</taxon>
        <taxon>Euglenozoa</taxon>
        <taxon>Kinetoplastea</taxon>
        <taxon>Metakinetoplastina</taxon>
        <taxon>Trypanosomatida</taxon>
        <taxon>Trypanosomatidae</taxon>
        <taxon>Trypanosoma</taxon>
        <taxon>Nannomonas</taxon>
    </lineage>
</organism>
<keyword evidence="1" id="KW-0175">Coiled coil</keyword>
<feature type="coiled-coil region" evidence="1">
    <location>
        <begin position="285"/>
        <end position="361"/>
    </location>
</feature>
<dbReference type="GO" id="GO:0016460">
    <property type="term" value="C:myosin II complex"/>
    <property type="evidence" value="ECO:0007669"/>
    <property type="project" value="TreeGrafter"/>
</dbReference>
<feature type="coiled-coil region" evidence="1">
    <location>
        <begin position="208"/>
        <end position="245"/>
    </location>
</feature>
<protein>
    <submittedName>
        <fullName evidence="4">Uncharacterized protein</fullName>
    </submittedName>
</protein>
<dbReference type="GO" id="GO:0005737">
    <property type="term" value="C:cytoplasm"/>
    <property type="evidence" value="ECO:0007669"/>
    <property type="project" value="TreeGrafter"/>
</dbReference>